<evidence type="ECO:0000256" key="7">
    <source>
        <dbReference type="ARBA" id="ARBA00042773"/>
    </source>
</evidence>
<dbReference type="InterPro" id="IPR020845">
    <property type="entry name" value="AMP-binding_CS"/>
</dbReference>
<evidence type="ECO:0000256" key="4">
    <source>
        <dbReference type="ARBA" id="ARBA00023136"/>
    </source>
</evidence>
<comment type="caution">
    <text evidence="10">The sequence shown here is derived from an EMBL/GenBank/DDBJ whole genome shotgun (WGS) entry which is preliminary data.</text>
</comment>
<reference evidence="10 11" key="1">
    <citation type="submission" date="2018-05" db="EMBL/GenBank/DDBJ databases">
        <title>Genomic Encyclopedia of Type Strains, Phase IV (KMG-V): Genome sequencing to study the core and pangenomes of soil and plant-associated prokaryotes.</title>
        <authorList>
            <person name="Whitman W."/>
        </authorList>
    </citation>
    <scope>NUCLEOTIDE SEQUENCE [LARGE SCALE GENOMIC DNA]</scope>
    <source>
        <strain evidence="10 11">SCZa-39</strain>
    </source>
</reference>
<dbReference type="Gene3D" id="3.40.50.12780">
    <property type="entry name" value="N-terminal domain of ligase-like"/>
    <property type="match status" value="1"/>
</dbReference>
<evidence type="ECO:0000256" key="2">
    <source>
        <dbReference type="ARBA" id="ARBA00005005"/>
    </source>
</evidence>
<protein>
    <recommendedName>
        <fullName evidence="6">Long-chain-fatty-acid--CoA ligase</fullName>
        <ecNumber evidence="5">6.2.1.3</ecNumber>
    </recommendedName>
    <alternativeName>
        <fullName evidence="7">Long-chain acyl-CoA synthetase</fullName>
    </alternativeName>
</protein>
<proteinExistence type="predicted"/>
<dbReference type="EC" id="6.2.1.3" evidence="5"/>
<name>A0ABX5KA73_9BURK</name>
<evidence type="ECO:0000313" key="11">
    <source>
        <dbReference type="Proteomes" id="UP000245712"/>
    </source>
</evidence>
<sequence length="583" mass="62487">MVFVTFHNHLSRFPSSPATIEAVRWHEARREADKPRIEFMETNVPKAPWLASYGDIPADIDPDVHPSLAHLFDEAMRRYARRPALRAGDTVLSYADVDRLSRDFAAYLQHAGVKKGDRVAVMLPNLLAFPIALIGIVRAGAVQVNVNPLYTPRELQHQLVDSGAQALVVCDAALPTFEAIKANTAVKTVLSVGAADGLGNAGSEDGASAPQPGSFAAALAQGAALPFEPPALCGDDPLFLQYTGGTTGLSKGALLTHRNLVANVEQFKTFMPGFMTPGEEVVVTALPLYHIFALTVNLITYFSIGSENWLVANARDLDNLIDVFKAARPTSFMGVNTLYAGLVAHPRIGEVDFSRLRLAGGGGAAIIPTVSARWQAITGGFIREGYGLSETSPVLSFNPGSIERFTGTTGLPVPSTHVKLMNDGVEAAPGEAGEICAKGPQVMQGYWNQPEATRAAFTEDGYFRTGDVGMFDEGGFLRIVDRSKDMILVSGFNVYPNEIEAVVTALPGVAECACVGVADERSGESVRVFVVPARDAVLTAEEVIAHCREQLAAYKVPRVVSFVEALPKSTVGKILRRELRDVA</sequence>
<dbReference type="CDD" id="cd05936">
    <property type="entry name" value="FC-FACS_FadD_like"/>
    <property type="match status" value="1"/>
</dbReference>
<dbReference type="PROSITE" id="PS00455">
    <property type="entry name" value="AMP_BINDING"/>
    <property type="match status" value="1"/>
</dbReference>
<evidence type="ECO:0000313" key="10">
    <source>
        <dbReference type="EMBL" id="PVX71663.1"/>
    </source>
</evidence>
<keyword evidence="3" id="KW-0436">Ligase</keyword>
<dbReference type="Gene3D" id="3.30.300.30">
    <property type="match status" value="1"/>
</dbReference>
<dbReference type="Pfam" id="PF13193">
    <property type="entry name" value="AMP-binding_C"/>
    <property type="match status" value="1"/>
</dbReference>
<accession>A0ABX5KA73</accession>
<keyword evidence="4" id="KW-0472">Membrane</keyword>
<feature type="domain" description="AMP-dependent synthetase/ligase" evidence="8">
    <location>
        <begin position="72"/>
        <end position="447"/>
    </location>
</feature>
<evidence type="ECO:0000259" key="8">
    <source>
        <dbReference type="Pfam" id="PF00501"/>
    </source>
</evidence>
<organism evidence="10 11">
    <name type="scientific">Paraburkholderia unamae</name>
    <dbReference type="NCBI Taxonomy" id="219649"/>
    <lineage>
        <taxon>Bacteria</taxon>
        <taxon>Pseudomonadati</taxon>
        <taxon>Pseudomonadota</taxon>
        <taxon>Betaproteobacteria</taxon>
        <taxon>Burkholderiales</taxon>
        <taxon>Burkholderiaceae</taxon>
        <taxon>Paraburkholderia</taxon>
    </lineage>
</organism>
<evidence type="ECO:0000256" key="1">
    <source>
        <dbReference type="ARBA" id="ARBA00004170"/>
    </source>
</evidence>
<dbReference type="InterPro" id="IPR045851">
    <property type="entry name" value="AMP-bd_C_sf"/>
</dbReference>
<comment type="pathway">
    <text evidence="2">Lipid metabolism; fatty acid beta-oxidation.</text>
</comment>
<evidence type="ECO:0000256" key="3">
    <source>
        <dbReference type="ARBA" id="ARBA00022598"/>
    </source>
</evidence>
<dbReference type="Pfam" id="PF00501">
    <property type="entry name" value="AMP-binding"/>
    <property type="match status" value="1"/>
</dbReference>
<feature type="domain" description="AMP-binding enzyme C-terminal" evidence="9">
    <location>
        <begin position="498"/>
        <end position="573"/>
    </location>
</feature>
<keyword evidence="11" id="KW-1185">Reference proteome</keyword>
<dbReference type="InterPro" id="IPR025110">
    <property type="entry name" value="AMP-bd_C"/>
</dbReference>
<evidence type="ECO:0000256" key="5">
    <source>
        <dbReference type="ARBA" id="ARBA00026121"/>
    </source>
</evidence>
<dbReference type="PANTHER" id="PTHR43767">
    <property type="entry name" value="LONG-CHAIN-FATTY-ACID--COA LIGASE"/>
    <property type="match status" value="1"/>
</dbReference>
<dbReference type="InterPro" id="IPR042099">
    <property type="entry name" value="ANL_N_sf"/>
</dbReference>
<evidence type="ECO:0000259" key="9">
    <source>
        <dbReference type="Pfam" id="PF13193"/>
    </source>
</evidence>
<comment type="subcellular location">
    <subcellularLocation>
        <location evidence="1">Membrane</location>
        <topology evidence="1">Peripheral membrane protein</topology>
    </subcellularLocation>
</comment>
<dbReference type="SUPFAM" id="SSF56801">
    <property type="entry name" value="Acetyl-CoA synthetase-like"/>
    <property type="match status" value="1"/>
</dbReference>
<dbReference type="PANTHER" id="PTHR43767:SF8">
    <property type="entry name" value="LONG-CHAIN-FATTY-ACID--COA LIGASE"/>
    <property type="match status" value="1"/>
</dbReference>
<dbReference type="EMBL" id="QEOB01000028">
    <property type="protein sequence ID" value="PVX71663.1"/>
    <property type="molecule type" value="Genomic_DNA"/>
</dbReference>
<dbReference type="InterPro" id="IPR050237">
    <property type="entry name" value="ATP-dep_AMP-bd_enzyme"/>
</dbReference>
<dbReference type="InterPro" id="IPR000873">
    <property type="entry name" value="AMP-dep_synth/lig_dom"/>
</dbReference>
<gene>
    <name evidence="10" type="ORF">C7402_12886</name>
</gene>
<evidence type="ECO:0000256" key="6">
    <source>
        <dbReference type="ARBA" id="ARBA00039545"/>
    </source>
</evidence>
<dbReference type="Proteomes" id="UP000245712">
    <property type="component" value="Unassembled WGS sequence"/>
</dbReference>